<evidence type="ECO:0000256" key="1">
    <source>
        <dbReference type="ARBA" id="ARBA00004141"/>
    </source>
</evidence>
<proteinExistence type="predicted"/>
<dbReference type="OrthoDB" id="288203at2759"/>
<dbReference type="PANTHER" id="PTHR11814">
    <property type="entry name" value="SULFATE TRANSPORTER"/>
    <property type="match status" value="1"/>
</dbReference>
<evidence type="ECO:0000256" key="3">
    <source>
        <dbReference type="ARBA" id="ARBA00022989"/>
    </source>
</evidence>
<dbReference type="Pfam" id="PF00916">
    <property type="entry name" value="Sulfate_transp"/>
    <property type="match status" value="1"/>
</dbReference>
<dbReference type="InterPro" id="IPR011547">
    <property type="entry name" value="SLC26A/SulP_dom"/>
</dbReference>
<feature type="region of interest" description="Disordered" evidence="5">
    <location>
        <begin position="1"/>
        <end position="29"/>
    </location>
</feature>
<sequence>MQLLPKILSRSTKTQPTQEPSVPDTTETTSLPQEIKDVVAPFYEKEPTVSGALKELVPTADGSLRYLRDLLPCIDWIPRYNLQWLIGDCIAGLTVGLVVIPQAMAYALLAGLTPDFGLYTSFAGAATYWLFGTSKDIVIGTTAVGSLLVGEVINHVHNSRPDTYTSPEIAKTLSFITGLILFGVGLLRLGWLVEVIPYIPVSAFITAASITIICTQFPVMMGIPGINTREEPYKVIIATLRKLGDTHLDAALGVTCLILLDLVRRVCAKMEVRQPARKRLWATISSLRLTFAMLLYTLVSWLVNRNLPEDRSKFRIVGHIEKGKLIDTSNLYLSQNPLLGSNCWLLSGFIHAGPPSLDGALIRLVLPQSPIIIVILVIEHIAIAKNFGKRFGYQVNPSQEIMAQGTANMLGPFLGGYSCTGSFGASAVLSKAAVRTPLAGLFSALVLLLALYALTAVFYYIPRAALAGLIIHAVINLIASPSTVKRYWRLSPFECLIWVVGVVVAIFTGLETSIYVTIGLSLALLLVRIARTKGQILGKVSIQQRQSEADKHGKTNGTVYPSKDTRPSPKSPPTRDIYLDEARNDASNPDIVVTSPHPGVFIYHFPEGFNYLNQAYHLQNLADHVYAHTRRTTVPSKADAAEAMWCDNPTSSRDQDTSLPTLKAIVIDCSTVNNIDITSVQGLIDTRNALDRWAKPSPVDWHFGGLRNRWSRRALATAGFGRVTQGHSQSLGNWTPIYALTTSFAGATEADECSELSRREKALDAVDEGGSGSATREVEGEGAVQEKDMAMSMSMSMSRVDVAVDRTAAKEESIHSSSQRLRPVFALDRPNFHADLAGAVAAAVTNAASRTG</sequence>
<accession>A0A438NGV2</accession>
<dbReference type="Gene3D" id="3.30.750.24">
    <property type="entry name" value="STAS domain"/>
    <property type="match status" value="1"/>
</dbReference>
<feature type="domain" description="STAS" evidence="7">
    <location>
        <begin position="590"/>
        <end position="720"/>
    </location>
</feature>
<reference evidence="8 9" key="1">
    <citation type="submission" date="2017-03" db="EMBL/GenBank/DDBJ databases">
        <title>Genomes of endolithic fungi from Antarctica.</title>
        <authorList>
            <person name="Coleine C."/>
            <person name="Masonjones S."/>
            <person name="Stajich J.E."/>
        </authorList>
    </citation>
    <scope>NUCLEOTIDE SEQUENCE [LARGE SCALE GENOMIC DNA]</scope>
    <source>
        <strain evidence="8 9">CCFEE 6314</strain>
    </source>
</reference>
<organism evidence="8 9">
    <name type="scientific">Exophiala mesophila</name>
    <name type="common">Black yeast-like fungus</name>
    <dbReference type="NCBI Taxonomy" id="212818"/>
    <lineage>
        <taxon>Eukaryota</taxon>
        <taxon>Fungi</taxon>
        <taxon>Dikarya</taxon>
        <taxon>Ascomycota</taxon>
        <taxon>Pezizomycotina</taxon>
        <taxon>Eurotiomycetes</taxon>
        <taxon>Chaetothyriomycetidae</taxon>
        <taxon>Chaetothyriales</taxon>
        <taxon>Herpotrichiellaceae</taxon>
        <taxon>Exophiala</taxon>
    </lineage>
</organism>
<dbReference type="InterPro" id="IPR001902">
    <property type="entry name" value="SLC26A/SulP_fam"/>
</dbReference>
<dbReference type="VEuPathDB" id="FungiDB:PV10_00452"/>
<keyword evidence="4 6" id="KW-0472">Membrane</keyword>
<dbReference type="Proteomes" id="UP000288859">
    <property type="component" value="Unassembled WGS sequence"/>
</dbReference>
<feature type="compositionally biased region" description="Polar residues" evidence="5">
    <location>
        <begin position="9"/>
        <end position="29"/>
    </location>
</feature>
<feature type="transmembrane region" description="Helical" evidence="6">
    <location>
        <begin position="169"/>
        <end position="189"/>
    </location>
</feature>
<dbReference type="GO" id="GO:0008271">
    <property type="term" value="F:secondary active sulfate transmembrane transporter activity"/>
    <property type="evidence" value="ECO:0007669"/>
    <property type="project" value="InterPro"/>
</dbReference>
<gene>
    <name evidence="8" type="ORF">B0A52_01230</name>
</gene>
<dbReference type="EMBL" id="NAJM01000003">
    <property type="protein sequence ID" value="RVX74953.1"/>
    <property type="molecule type" value="Genomic_DNA"/>
</dbReference>
<evidence type="ECO:0000256" key="4">
    <source>
        <dbReference type="ARBA" id="ARBA00023136"/>
    </source>
</evidence>
<evidence type="ECO:0000256" key="6">
    <source>
        <dbReference type="SAM" id="Phobius"/>
    </source>
</evidence>
<feature type="transmembrane region" description="Helical" evidence="6">
    <location>
        <begin position="460"/>
        <end position="478"/>
    </location>
</feature>
<dbReference type="AlphaFoldDB" id="A0A438NGV2"/>
<protein>
    <recommendedName>
        <fullName evidence="7">STAS domain-containing protein</fullName>
    </recommendedName>
</protein>
<evidence type="ECO:0000313" key="9">
    <source>
        <dbReference type="Proteomes" id="UP000288859"/>
    </source>
</evidence>
<dbReference type="PROSITE" id="PS50801">
    <property type="entry name" value="STAS"/>
    <property type="match status" value="1"/>
</dbReference>
<feature type="transmembrane region" description="Helical" evidence="6">
    <location>
        <begin position="438"/>
        <end position="454"/>
    </location>
</feature>
<feature type="region of interest" description="Disordered" evidence="5">
    <location>
        <begin position="547"/>
        <end position="577"/>
    </location>
</feature>
<feature type="transmembrane region" description="Helical" evidence="6">
    <location>
        <begin position="82"/>
        <end position="100"/>
    </location>
</feature>
<evidence type="ECO:0000256" key="5">
    <source>
        <dbReference type="SAM" id="MobiDB-lite"/>
    </source>
</evidence>
<dbReference type="PROSITE" id="PS01130">
    <property type="entry name" value="SLC26A"/>
    <property type="match status" value="1"/>
</dbReference>
<evidence type="ECO:0000256" key="2">
    <source>
        <dbReference type="ARBA" id="ARBA00022692"/>
    </source>
</evidence>
<evidence type="ECO:0000259" key="7">
    <source>
        <dbReference type="PROSITE" id="PS50801"/>
    </source>
</evidence>
<keyword evidence="2 6" id="KW-0812">Transmembrane</keyword>
<comment type="subcellular location">
    <subcellularLocation>
        <location evidence="1">Membrane</location>
        <topology evidence="1">Multi-pass membrane protein</topology>
    </subcellularLocation>
</comment>
<comment type="caution">
    <text evidence="8">The sequence shown here is derived from an EMBL/GenBank/DDBJ whole genome shotgun (WGS) entry which is preliminary data.</text>
</comment>
<evidence type="ECO:0000313" key="8">
    <source>
        <dbReference type="EMBL" id="RVX74953.1"/>
    </source>
</evidence>
<dbReference type="InterPro" id="IPR036513">
    <property type="entry name" value="STAS_dom_sf"/>
</dbReference>
<feature type="transmembrane region" description="Helical" evidence="6">
    <location>
        <begin position="195"/>
        <end position="219"/>
    </location>
</feature>
<feature type="transmembrane region" description="Helical" evidence="6">
    <location>
        <begin position="137"/>
        <end position="157"/>
    </location>
</feature>
<feature type="transmembrane region" description="Helical" evidence="6">
    <location>
        <begin position="364"/>
        <end position="384"/>
    </location>
</feature>
<keyword evidence="3 6" id="KW-1133">Transmembrane helix</keyword>
<feature type="transmembrane region" description="Helical" evidence="6">
    <location>
        <begin position="280"/>
        <end position="303"/>
    </location>
</feature>
<dbReference type="InterPro" id="IPR002645">
    <property type="entry name" value="STAS_dom"/>
</dbReference>
<name>A0A438NGV2_EXOME</name>
<dbReference type="InterPro" id="IPR018045">
    <property type="entry name" value="S04_transporter_CS"/>
</dbReference>
<dbReference type="GO" id="GO:0016020">
    <property type="term" value="C:membrane"/>
    <property type="evidence" value="ECO:0007669"/>
    <property type="project" value="UniProtKB-SubCell"/>
</dbReference>
<feature type="transmembrane region" description="Helical" evidence="6">
    <location>
        <begin position="490"/>
        <end position="507"/>
    </location>
</feature>
<dbReference type="CDD" id="cd07042">
    <property type="entry name" value="STAS_SulP_like_sulfate_transporter"/>
    <property type="match status" value="1"/>
</dbReference>